<name>A0A317SRD1_9PEZI</name>
<comment type="caution">
    <text evidence="4">The sequence shown here is derived from an EMBL/GenBank/DDBJ whole genome shotgun (WGS) entry which is preliminary data.</text>
</comment>
<evidence type="ECO:0000313" key="5">
    <source>
        <dbReference type="Proteomes" id="UP000246991"/>
    </source>
</evidence>
<dbReference type="PANTHER" id="PTHR11820">
    <property type="entry name" value="ACYLPYRUVASE"/>
    <property type="match status" value="1"/>
</dbReference>
<dbReference type="GO" id="GO:0006107">
    <property type="term" value="P:oxaloacetate metabolic process"/>
    <property type="evidence" value="ECO:0007669"/>
    <property type="project" value="UniProtKB-ARBA"/>
</dbReference>
<dbReference type="InterPro" id="IPR011234">
    <property type="entry name" value="Fumarylacetoacetase-like_C"/>
</dbReference>
<reference evidence="4 5" key="1">
    <citation type="submission" date="2018-03" db="EMBL/GenBank/DDBJ databases">
        <title>Genomes of Pezizomycetes fungi and the evolution of truffles.</title>
        <authorList>
            <person name="Murat C."/>
            <person name="Payen T."/>
            <person name="Noel B."/>
            <person name="Kuo A."/>
            <person name="Martin F.M."/>
        </authorList>
    </citation>
    <scope>NUCLEOTIDE SEQUENCE [LARGE SCALE GENOMIC DNA]</scope>
    <source>
        <strain evidence="4">091103-1</strain>
    </source>
</reference>
<dbReference type="GO" id="GO:0050163">
    <property type="term" value="F:oxaloacetate tautomerase activity"/>
    <property type="evidence" value="ECO:0007669"/>
    <property type="project" value="UniProtKB-ARBA"/>
</dbReference>
<dbReference type="SUPFAM" id="SSF56529">
    <property type="entry name" value="FAH"/>
    <property type="match status" value="1"/>
</dbReference>
<dbReference type="AlphaFoldDB" id="A0A317SRD1"/>
<comment type="similarity">
    <text evidence="1">Belongs to the FAH family.</text>
</comment>
<keyword evidence="2" id="KW-0479">Metal-binding</keyword>
<organism evidence="4 5">
    <name type="scientific">Tuber magnatum</name>
    <name type="common">white Piedmont truffle</name>
    <dbReference type="NCBI Taxonomy" id="42249"/>
    <lineage>
        <taxon>Eukaryota</taxon>
        <taxon>Fungi</taxon>
        <taxon>Dikarya</taxon>
        <taxon>Ascomycota</taxon>
        <taxon>Pezizomycotina</taxon>
        <taxon>Pezizomycetes</taxon>
        <taxon>Pezizales</taxon>
        <taxon>Tuberaceae</taxon>
        <taxon>Tuber</taxon>
    </lineage>
</organism>
<evidence type="ECO:0000259" key="3">
    <source>
        <dbReference type="Pfam" id="PF01557"/>
    </source>
</evidence>
<protein>
    <recommendedName>
        <fullName evidence="3">Fumarylacetoacetase-like C-terminal domain-containing protein</fullName>
    </recommendedName>
</protein>
<dbReference type="GO" id="GO:0046872">
    <property type="term" value="F:metal ion binding"/>
    <property type="evidence" value="ECO:0007669"/>
    <property type="project" value="UniProtKB-KW"/>
</dbReference>
<evidence type="ECO:0000313" key="4">
    <source>
        <dbReference type="EMBL" id="PWW76137.1"/>
    </source>
</evidence>
<dbReference type="FunFam" id="3.90.850.10:FF:000002">
    <property type="entry name" value="2-hydroxyhepta-2,4-diene-1,7-dioate isomerase"/>
    <property type="match status" value="1"/>
</dbReference>
<keyword evidence="5" id="KW-1185">Reference proteome</keyword>
<dbReference type="EMBL" id="PYWC01000036">
    <property type="protein sequence ID" value="PWW76137.1"/>
    <property type="molecule type" value="Genomic_DNA"/>
</dbReference>
<evidence type="ECO:0000256" key="1">
    <source>
        <dbReference type="ARBA" id="ARBA00010211"/>
    </source>
</evidence>
<proteinExistence type="inferred from homology"/>
<sequence>MPRFSRLIRFIAADGKTYYGDAILPPGISDLSRVAEARVIEGDILSQGYRVTDQILDVNKLLAPFAPKDTKTVRCLGLNYAQHAKESNMDIPKFPVLFYKPNTSLSGPSDPIPIPKAAQDEPGLDYECELVVVIGKEARDVSEDSALDYVLGYCAGNDISHRDWQLKKGGGQWSLGKGFDGWAPIGPAIISPSLIPDPQKLRIFTKVNGQAVQDSSTADMIFSVAKTLSFLSQGTTLLPGDFVFTGTPPGVGMGRRPQYWLNDGDIVEVGIEGIGSITNKVMFERTKPRL</sequence>
<dbReference type="OrthoDB" id="411064at2759"/>
<evidence type="ECO:0000256" key="2">
    <source>
        <dbReference type="ARBA" id="ARBA00022723"/>
    </source>
</evidence>
<dbReference type="Pfam" id="PF01557">
    <property type="entry name" value="FAA_hydrolase"/>
    <property type="match status" value="1"/>
</dbReference>
<accession>A0A317SRD1</accession>
<dbReference type="PANTHER" id="PTHR11820:SF112">
    <property type="entry name" value="FUMARYLACETOACETATE HYDROLASE FAMILY PROTEIN (AFU_ORTHOLOGUE AFUA_1G02370)-RELATED"/>
    <property type="match status" value="1"/>
</dbReference>
<dbReference type="Gene3D" id="3.90.850.10">
    <property type="entry name" value="Fumarylacetoacetase-like, C-terminal domain"/>
    <property type="match status" value="1"/>
</dbReference>
<dbReference type="Proteomes" id="UP000246991">
    <property type="component" value="Unassembled WGS sequence"/>
</dbReference>
<gene>
    <name evidence="4" type="ORF">C7212DRAFT_279058</name>
</gene>
<dbReference type="STRING" id="42249.A0A317SRD1"/>
<dbReference type="InterPro" id="IPR036663">
    <property type="entry name" value="Fumarylacetoacetase_C_sf"/>
</dbReference>
<feature type="domain" description="Fumarylacetoacetase-like C-terminal" evidence="3">
    <location>
        <begin position="73"/>
        <end position="281"/>
    </location>
</feature>